<dbReference type="EMBL" id="CP020083">
    <property type="protein sequence ID" value="ASR53314.1"/>
    <property type="molecule type" value="Genomic_DNA"/>
</dbReference>
<dbReference type="InterPro" id="IPR047198">
    <property type="entry name" value="DDP-like_NUDIX"/>
</dbReference>
<feature type="domain" description="Nudix hydrolase" evidence="2">
    <location>
        <begin position="1"/>
        <end position="135"/>
    </location>
</feature>
<protein>
    <submittedName>
        <fullName evidence="3">Phosphate transport regulator</fullName>
    </submittedName>
</protein>
<evidence type="ECO:0000313" key="4">
    <source>
        <dbReference type="Proteomes" id="UP000258016"/>
    </source>
</evidence>
<organism evidence="3 4">
    <name type="scientific">Blastomonas fulva</name>
    <dbReference type="NCBI Taxonomy" id="1550728"/>
    <lineage>
        <taxon>Bacteria</taxon>
        <taxon>Pseudomonadati</taxon>
        <taxon>Pseudomonadota</taxon>
        <taxon>Alphaproteobacteria</taxon>
        <taxon>Sphingomonadales</taxon>
        <taxon>Sphingomonadaceae</taxon>
        <taxon>Blastomonas</taxon>
    </lineage>
</organism>
<dbReference type="InterPro" id="IPR052912">
    <property type="entry name" value="UPF0111_domain"/>
</dbReference>
<dbReference type="Gene3D" id="1.20.58.220">
    <property type="entry name" value="Phosphate transport system protein phou homolog 2, domain 2"/>
    <property type="match status" value="1"/>
</dbReference>
<evidence type="ECO:0000259" key="2">
    <source>
        <dbReference type="PROSITE" id="PS51462"/>
    </source>
</evidence>
<dbReference type="GeneID" id="303484676"/>
<dbReference type="Pfam" id="PF00293">
    <property type="entry name" value="NUDIX"/>
    <property type="match status" value="1"/>
</dbReference>
<evidence type="ECO:0000313" key="3">
    <source>
        <dbReference type="EMBL" id="ASR53314.1"/>
    </source>
</evidence>
<gene>
    <name evidence="3" type="ORF">B5J99_03710</name>
</gene>
<reference evidence="3 4" key="1">
    <citation type="submission" date="2017-03" db="EMBL/GenBank/DDBJ databases">
        <title>Complete genome sequence of Blastomonas fulva degrading microcsystin LR.</title>
        <authorList>
            <person name="Lee H.-g."/>
            <person name="Jin L."/>
            <person name="oh H.-M."/>
        </authorList>
    </citation>
    <scope>NUCLEOTIDE SEQUENCE [LARGE SCALE GENOMIC DNA]</scope>
    <source>
        <strain evidence="3 4">T2</strain>
    </source>
</reference>
<name>A0ABN5BCD5_9SPHN</name>
<dbReference type="Pfam" id="PF01865">
    <property type="entry name" value="PhoU_div"/>
    <property type="match status" value="1"/>
</dbReference>
<dbReference type="InterPro" id="IPR015797">
    <property type="entry name" value="NUDIX_hydrolase-like_dom_sf"/>
</dbReference>
<dbReference type="InterPro" id="IPR018445">
    <property type="entry name" value="Put_Phosphate_transp_reg"/>
</dbReference>
<dbReference type="Gene3D" id="3.90.79.10">
    <property type="entry name" value="Nucleoside Triphosphate Pyrophosphohydrolase"/>
    <property type="match status" value="1"/>
</dbReference>
<accession>A0ABN5BCD5</accession>
<dbReference type="CDD" id="cd04666">
    <property type="entry name" value="NUDIX_DIPP2_like_Nudt4"/>
    <property type="match status" value="1"/>
</dbReference>
<evidence type="ECO:0000256" key="1">
    <source>
        <dbReference type="ARBA" id="ARBA00008591"/>
    </source>
</evidence>
<sequence>MRQIAALPYRTDRDNVTAPVSILLITSRETRRWVLPKGNMIDGLLPHAAAAHEAEEEAGVKGAACPTALGSYRYRKKRKNGASLNVDVDVFPFSVTDLLDEWEEQDQRQRQWFSLEEAAQLVDEPELAELIRRFRASESDRRIAKSGFVLGTQKASPKMAVFQWVQALLPKQGNFFELFEAHALTLLSGSNALARLLGGGPGMADHIQELTEREHEADLITREVLQTVRRTFLTPFDRSAITSLIGSMDDAIDEMQKTAGAIDLYELTEFKQEMKDMAAIIVDCARITVEALPLLRQVNRNAGRLHELTERLVIMEGHADEIHARGLKALYKQHGEANPLRFIVERELFTHLERVVDRFEDVANEIDGLVIDHA</sequence>
<proteinExistence type="inferred from homology"/>
<dbReference type="RefSeq" id="WP_117353344.1">
    <property type="nucleotide sequence ID" value="NZ_CP020083.1"/>
</dbReference>
<comment type="similarity">
    <text evidence="1">Belongs to the UPF0111 family.</text>
</comment>
<keyword evidence="4" id="KW-1185">Reference proteome</keyword>
<dbReference type="PANTHER" id="PTHR37298">
    <property type="entry name" value="UPF0111 PROTEIN YKAA"/>
    <property type="match status" value="1"/>
</dbReference>
<dbReference type="InterPro" id="IPR000086">
    <property type="entry name" value="NUDIX_hydrolase_dom"/>
</dbReference>
<dbReference type="PANTHER" id="PTHR37298:SF1">
    <property type="entry name" value="UPF0111 PROTEIN YKAA"/>
    <property type="match status" value="1"/>
</dbReference>
<dbReference type="PROSITE" id="PS51462">
    <property type="entry name" value="NUDIX"/>
    <property type="match status" value="1"/>
</dbReference>
<dbReference type="InterPro" id="IPR038078">
    <property type="entry name" value="PhoU-like_sf"/>
</dbReference>
<dbReference type="Proteomes" id="UP000258016">
    <property type="component" value="Chromosome"/>
</dbReference>
<dbReference type="SUPFAM" id="SSF55811">
    <property type="entry name" value="Nudix"/>
    <property type="match status" value="1"/>
</dbReference>